<evidence type="ECO:0000313" key="3">
    <source>
        <dbReference type="EMBL" id="SFV54047.1"/>
    </source>
</evidence>
<dbReference type="InterPro" id="IPR027417">
    <property type="entry name" value="P-loop_NTPase"/>
</dbReference>
<feature type="domain" description="AAA" evidence="1">
    <location>
        <begin position="18"/>
        <end position="137"/>
    </location>
</feature>
<dbReference type="PANTHER" id="PTHR43566">
    <property type="entry name" value="CONSERVED PROTEIN"/>
    <property type="match status" value="1"/>
</dbReference>
<reference evidence="3" key="1">
    <citation type="submission" date="2016-10" db="EMBL/GenBank/DDBJ databases">
        <authorList>
            <person name="de Groot N.N."/>
        </authorList>
    </citation>
    <scope>NUCLEOTIDE SEQUENCE</scope>
</reference>
<proteinExistence type="predicted"/>
<dbReference type="EMBL" id="FPHI01000006">
    <property type="protein sequence ID" value="SFV54047.1"/>
    <property type="molecule type" value="Genomic_DNA"/>
</dbReference>
<dbReference type="InterPro" id="IPR025420">
    <property type="entry name" value="DUF4143"/>
</dbReference>
<evidence type="ECO:0000259" key="1">
    <source>
        <dbReference type="Pfam" id="PF13173"/>
    </source>
</evidence>
<feature type="domain" description="DUF4143" evidence="2">
    <location>
        <begin position="208"/>
        <end position="361"/>
    </location>
</feature>
<dbReference type="Gene3D" id="3.40.50.300">
    <property type="entry name" value="P-loop containing nucleotide triphosphate hydrolases"/>
    <property type="match status" value="1"/>
</dbReference>
<protein>
    <submittedName>
        <fullName evidence="3">ATPase</fullName>
    </submittedName>
</protein>
<sequence length="417" mass="47302">MYIKRNITSMVYELLEDFRIVAINGPRQSGKTTLSKEIAKELGMNYYTFDNEATKITAQNNPIPFIQQLSKNPSVIDEIQMVPEVISALKISVDEKNQSGMFLLTGSADIFKMSSIKESLAGRMVSVSLFPLSYFELNGCNKNAIDMLFDGEIKEFNFKKLSYEEMIEQITTGGFPSVQGKSARSQESWFESYIEARIEKDLSLVKKIKRENKSEINKLLRILASMTSNLLKYSSLSKHLNIKDMTVKSDIEILEALFLVKRVNPYFTNRGKREIKAPKIQFIDTGLVAHLIGVDAGTLILKEREMLGNLVENFIYTELLKHSTYAKKSTNIYHYRDGNYEVDLVLEQKNSKIVAIEIKSSATIKIEYTRGLVALAKNAKDNFLEGYIFYGGSETLPISKDGYIFWCIPFGVLFGEG</sequence>
<dbReference type="SUPFAM" id="SSF52540">
    <property type="entry name" value="P-loop containing nucleoside triphosphate hydrolases"/>
    <property type="match status" value="1"/>
</dbReference>
<name>A0A1W1BKK3_9ZZZZ</name>
<evidence type="ECO:0000259" key="2">
    <source>
        <dbReference type="Pfam" id="PF13635"/>
    </source>
</evidence>
<dbReference type="InterPro" id="IPR041682">
    <property type="entry name" value="AAA_14"/>
</dbReference>
<dbReference type="Pfam" id="PF13173">
    <property type="entry name" value="AAA_14"/>
    <property type="match status" value="1"/>
</dbReference>
<organism evidence="3">
    <name type="scientific">hydrothermal vent metagenome</name>
    <dbReference type="NCBI Taxonomy" id="652676"/>
    <lineage>
        <taxon>unclassified sequences</taxon>
        <taxon>metagenomes</taxon>
        <taxon>ecological metagenomes</taxon>
    </lineage>
</organism>
<dbReference type="PANTHER" id="PTHR43566:SF2">
    <property type="entry name" value="DUF4143 DOMAIN-CONTAINING PROTEIN"/>
    <property type="match status" value="1"/>
</dbReference>
<dbReference type="Pfam" id="PF13635">
    <property type="entry name" value="DUF4143"/>
    <property type="match status" value="1"/>
</dbReference>
<dbReference type="AlphaFoldDB" id="A0A1W1BKK3"/>
<gene>
    <name evidence="3" type="ORF">MNB_SV-3-246</name>
</gene>
<accession>A0A1W1BKK3</accession>